<evidence type="ECO:0000313" key="2">
    <source>
        <dbReference type="EMBL" id="CAJ0608605.1"/>
    </source>
</evidence>
<accession>A0AA36HD46</accession>
<organism evidence="2 3">
    <name type="scientific">Cylicocyclus nassatus</name>
    <name type="common">Nematode worm</name>
    <dbReference type="NCBI Taxonomy" id="53992"/>
    <lineage>
        <taxon>Eukaryota</taxon>
        <taxon>Metazoa</taxon>
        <taxon>Ecdysozoa</taxon>
        <taxon>Nematoda</taxon>
        <taxon>Chromadorea</taxon>
        <taxon>Rhabditida</taxon>
        <taxon>Rhabditina</taxon>
        <taxon>Rhabditomorpha</taxon>
        <taxon>Strongyloidea</taxon>
        <taxon>Strongylidae</taxon>
        <taxon>Cylicocyclus</taxon>
    </lineage>
</organism>
<keyword evidence="3" id="KW-1185">Reference proteome</keyword>
<comment type="caution">
    <text evidence="2">The sequence shown here is derived from an EMBL/GenBank/DDBJ whole genome shotgun (WGS) entry which is preliminary data.</text>
</comment>
<evidence type="ECO:0000259" key="1">
    <source>
        <dbReference type="Pfam" id="PF10551"/>
    </source>
</evidence>
<dbReference type="InterPro" id="IPR018289">
    <property type="entry name" value="MULE_transposase_dom"/>
</dbReference>
<dbReference type="Proteomes" id="UP001176961">
    <property type="component" value="Unassembled WGS sequence"/>
</dbReference>
<evidence type="ECO:0000313" key="3">
    <source>
        <dbReference type="Proteomes" id="UP001176961"/>
    </source>
</evidence>
<name>A0AA36HD46_CYLNA</name>
<sequence>MSISNYNYVSMTYARGGGDSAVGFSVTGVVACPGTNTTYIFAFSKKTMKYEQYYCVKCKGLKKTKIIAVRDNKFLENPCTIGHICTPVEAAKDIALRTSYEMVHNIKTDPTSSSKPPLQHWLSTLKEIDQNPKLDDDTRAKVMDEFRGEGFSHKKRTIRRAANTGDKATPVTMDNVPSYLANLRDGSAFLQLKQHDMHVYISDLSLEKACRNALYVLVGDGVHSKAPRCVRKGSQLYVIHGICRGGVDVPLLYAIMEKKDKAAYETILLHLKTHLLRYNVNLKDLRFVVDYERAAIAAIRSTFEGITVQGCAFHLALAWNRRRNGYGLTRFITGNDSVPEVLDWWNTIKGLIFLPKRLHSVIQALKKPPVPQSHPAFTGCSNFLNYLATTWYRGSLANLWDKSGVTDIRTTNVAEAFHRRLGVLLQDYPTLAEVIEVFHALEIDCRSALNSAEMHPERPKKISQEAQERRAEITAAMNTFEEQYRATGVTRVQAEEYCKRMARYVTDKAF</sequence>
<protein>
    <recommendedName>
        <fullName evidence="1">MULE transposase domain-containing protein</fullName>
    </recommendedName>
</protein>
<proteinExistence type="predicted"/>
<reference evidence="2" key="1">
    <citation type="submission" date="2023-07" db="EMBL/GenBank/DDBJ databases">
        <authorList>
            <consortium name="CYATHOMIX"/>
        </authorList>
    </citation>
    <scope>NUCLEOTIDE SEQUENCE</scope>
    <source>
        <strain evidence="2">N/A</strain>
    </source>
</reference>
<dbReference type="Pfam" id="PF10551">
    <property type="entry name" value="MULE"/>
    <property type="match status" value="1"/>
</dbReference>
<dbReference type="EMBL" id="CATQJL010000316">
    <property type="protein sequence ID" value="CAJ0608605.1"/>
    <property type="molecule type" value="Genomic_DNA"/>
</dbReference>
<dbReference type="AlphaFoldDB" id="A0AA36HD46"/>
<feature type="domain" description="MULE transposase" evidence="1">
    <location>
        <begin position="232"/>
        <end position="315"/>
    </location>
</feature>
<gene>
    <name evidence="2" type="ORF">CYNAS_LOCUS20588</name>
</gene>